<dbReference type="SMART" id="SM00052">
    <property type="entry name" value="EAL"/>
    <property type="match status" value="1"/>
</dbReference>
<dbReference type="PROSITE" id="PS50883">
    <property type="entry name" value="EAL"/>
    <property type="match status" value="1"/>
</dbReference>
<gene>
    <name evidence="2" type="ORF">EDD29_1710</name>
</gene>
<evidence type="ECO:0000313" key="2">
    <source>
        <dbReference type="EMBL" id="ROO84192.1"/>
    </source>
</evidence>
<dbReference type="Gene3D" id="3.20.20.450">
    <property type="entry name" value="EAL domain"/>
    <property type="match status" value="1"/>
</dbReference>
<feature type="domain" description="EAL" evidence="1">
    <location>
        <begin position="1"/>
        <end position="234"/>
    </location>
</feature>
<accession>A0A3N1CS99</accession>
<dbReference type="PANTHER" id="PTHR33121">
    <property type="entry name" value="CYCLIC DI-GMP PHOSPHODIESTERASE PDEF"/>
    <property type="match status" value="1"/>
</dbReference>
<sequence>MAVLDTPLSAGVAGGALFEPVVDLDAGAVIAVTAHTGPPGPAELSADPAAEDVRRAVEGARALGGVPLPLRVTLRAETLALGRGPLTRLHHGLHEAGRQPRDVIVCVAGGFPPAVRAAVAAGVSDLRHAGYPVAFAGLGAAHAPLDLLLDGTPSLVEIDRDLARRAVADPRRAALVAGLVTVAHRVGTRVLAPGVQTEEQLAKLRALGVRLVQGPFLTPRDWRPGQPVPVPVPAVEETYGTADLGPRVSEFTLPAVTMPDTASAGEVLDALAGADGTGSIVLVDARHRPRATVNKSRFLLTLSGPFGHALHASKPAVRLADEPRLVPRTVPAVAALRAAGRDEERVYDDLVVIDEIGRCQGVVRVADLIRALSR</sequence>
<dbReference type="AlphaFoldDB" id="A0A3N1CS99"/>
<dbReference type="RefSeq" id="WP_246052606.1">
    <property type="nucleotide sequence ID" value="NZ_RJKE01000001.1"/>
</dbReference>
<name>A0A3N1CS99_9ACTN</name>
<dbReference type="InterPro" id="IPR001633">
    <property type="entry name" value="EAL_dom"/>
</dbReference>
<dbReference type="InterPro" id="IPR035919">
    <property type="entry name" value="EAL_sf"/>
</dbReference>
<evidence type="ECO:0000259" key="1">
    <source>
        <dbReference type="PROSITE" id="PS50883"/>
    </source>
</evidence>
<comment type="caution">
    <text evidence="2">The sequence shown here is derived from an EMBL/GenBank/DDBJ whole genome shotgun (WGS) entry which is preliminary data.</text>
</comment>
<dbReference type="Pfam" id="PF00563">
    <property type="entry name" value="EAL"/>
    <property type="match status" value="1"/>
</dbReference>
<organism evidence="2 3">
    <name type="scientific">Actinocorallia herbida</name>
    <dbReference type="NCBI Taxonomy" id="58109"/>
    <lineage>
        <taxon>Bacteria</taxon>
        <taxon>Bacillati</taxon>
        <taxon>Actinomycetota</taxon>
        <taxon>Actinomycetes</taxon>
        <taxon>Streptosporangiales</taxon>
        <taxon>Thermomonosporaceae</taxon>
        <taxon>Actinocorallia</taxon>
    </lineage>
</organism>
<reference evidence="2 3" key="1">
    <citation type="submission" date="2018-11" db="EMBL/GenBank/DDBJ databases">
        <title>Sequencing the genomes of 1000 actinobacteria strains.</title>
        <authorList>
            <person name="Klenk H.-P."/>
        </authorList>
    </citation>
    <scope>NUCLEOTIDE SEQUENCE [LARGE SCALE GENOMIC DNA]</scope>
    <source>
        <strain evidence="2 3">DSM 44254</strain>
    </source>
</reference>
<dbReference type="InterPro" id="IPR050706">
    <property type="entry name" value="Cyclic-di-GMP_PDE-like"/>
</dbReference>
<dbReference type="GO" id="GO:0071111">
    <property type="term" value="F:cyclic-guanylate-specific phosphodiesterase activity"/>
    <property type="evidence" value="ECO:0007669"/>
    <property type="project" value="InterPro"/>
</dbReference>
<evidence type="ECO:0000313" key="3">
    <source>
        <dbReference type="Proteomes" id="UP000272400"/>
    </source>
</evidence>
<proteinExistence type="predicted"/>
<dbReference type="Proteomes" id="UP000272400">
    <property type="component" value="Unassembled WGS sequence"/>
</dbReference>
<protein>
    <submittedName>
        <fullName evidence="2">EAL domain-containing protein (Putative c-di-GMP-specific phosphodiesterase class I)</fullName>
    </submittedName>
</protein>
<dbReference type="SUPFAM" id="SSF141868">
    <property type="entry name" value="EAL domain-like"/>
    <property type="match status" value="1"/>
</dbReference>
<keyword evidence="3" id="KW-1185">Reference proteome</keyword>
<dbReference type="PANTHER" id="PTHR33121:SF70">
    <property type="entry name" value="SIGNALING PROTEIN YKOW"/>
    <property type="match status" value="1"/>
</dbReference>
<dbReference type="EMBL" id="RJKE01000001">
    <property type="protein sequence ID" value="ROO84192.1"/>
    <property type="molecule type" value="Genomic_DNA"/>
</dbReference>